<dbReference type="PANTHER" id="PTHR40468">
    <property type="entry name" value="YALI0A15257P"/>
    <property type="match status" value="1"/>
</dbReference>
<evidence type="ECO:0000313" key="10">
    <source>
        <dbReference type="EMBL" id="KKY36572.1"/>
    </source>
</evidence>
<evidence type="ECO:0000256" key="9">
    <source>
        <dbReference type="SAM" id="MobiDB-lite"/>
    </source>
</evidence>
<feature type="region of interest" description="Disordered" evidence="9">
    <location>
        <begin position="165"/>
        <end position="260"/>
    </location>
</feature>
<reference evidence="10 11" key="1">
    <citation type="submission" date="2015-05" db="EMBL/GenBank/DDBJ databases">
        <title>Distinctive expansion of gene families associated with plant cell wall degradation and secondary metabolism in the genomes of grapevine trunk pathogens.</title>
        <authorList>
            <person name="Lawrence D.P."/>
            <person name="Travadon R."/>
            <person name="Rolshausen P.E."/>
            <person name="Baumgartner K."/>
        </authorList>
    </citation>
    <scope>NUCLEOTIDE SEQUENCE [LARGE SCALE GENOMIC DNA]</scope>
    <source>
        <strain evidence="10">DA912</strain>
    </source>
</reference>
<feature type="compositionally biased region" description="Polar residues" evidence="9">
    <location>
        <begin position="193"/>
        <end position="209"/>
    </location>
</feature>
<sequence length="365" mass="40155">MSRSISMSSTSTRQPEAVADKVLKRTEVGKMARQLQSRLALAQFKAKRGWEDLSLDVIEPKIEEELRQRKAAIRRRRIADGEILSDSSSSASDLPYPTRALMSSPLKAPLFSDAIGSSNGSTGHRKRTYISSFDVDVNLSSSPTKRYRVSPTAHKSFSNHVTWSDNHQLAKSSPIKQRRQTHFKTSAGPDVSFFQSSTNLGRSLASPNFTAPDEDDDDLLPAHSFQMNGSGSSPPSTPPMRNRRLPPNNSVGKDGPTFESRDEGAQLLLYMKSSPTPANLPPRSQMEPPSTPPPKHLGFTPQAMSTPNLNNPLFPHTPGQGFDFADYLTFTPSPAQKTWKTPNGIGSTRTPRTVARRRLGAFDQP</sequence>
<dbReference type="GO" id="GO:0005737">
    <property type="term" value="C:cytoplasm"/>
    <property type="evidence" value="ECO:0007669"/>
    <property type="project" value="UniProtKB-SubCell"/>
</dbReference>
<name>A0A0G2FQT3_9PEZI</name>
<comment type="subcellular location">
    <subcellularLocation>
        <location evidence="2">Cytoplasm</location>
    </subcellularLocation>
    <subcellularLocation>
        <location evidence="1">Nucleus</location>
    </subcellularLocation>
</comment>
<keyword evidence="10" id="KW-0808">Transferase</keyword>
<evidence type="ECO:0000256" key="6">
    <source>
        <dbReference type="ARBA" id="ARBA00023015"/>
    </source>
</evidence>
<feature type="compositionally biased region" description="Polar residues" evidence="9">
    <location>
        <begin position="334"/>
        <end position="351"/>
    </location>
</feature>
<dbReference type="GO" id="GO:0005634">
    <property type="term" value="C:nucleus"/>
    <property type="evidence" value="ECO:0007669"/>
    <property type="project" value="UniProtKB-SubCell"/>
</dbReference>
<gene>
    <name evidence="10" type="ORF">UCDDA912_g03483</name>
</gene>
<feature type="compositionally biased region" description="Polar residues" evidence="9">
    <location>
        <begin position="302"/>
        <end position="311"/>
    </location>
</feature>
<organism evidence="10 11">
    <name type="scientific">Diaporthe ampelina</name>
    <dbReference type="NCBI Taxonomy" id="1214573"/>
    <lineage>
        <taxon>Eukaryota</taxon>
        <taxon>Fungi</taxon>
        <taxon>Dikarya</taxon>
        <taxon>Ascomycota</taxon>
        <taxon>Pezizomycotina</taxon>
        <taxon>Sordariomycetes</taxon>
        <taxon>Sordariomycetidae</taxon>
        <taxon>Diaporthales</taxon>
        <taxon>Diaporthaceae</taxon>
        <taxon>Diaporthe</taxon>
    </lineage>
</organism>
<proteinExistence type="inferred from homology"/>
<evidence type="ECO:0000256" key="1">
    <source>
        <dbReference type="ARBA" id="ARBA00004123"/>
    </source>
</evidence>
<protein>
    <submittedName>
        <fullName evidence="10">Putative cyclin-dependent kinase</fullName>
    </submittedName>
</protein>
<evidence type="ECO:0000256" key="7">
    <source>
        <dbReference type="ARBA" id="ARBA00023163"/>
    </source>
</evidence>
<evidence type="ECO:0000256" key="4">
    <source>
        <dbReference type="ARBA" id="ARBA00022490"/>
    </source>
</evidence>
<dbReference type="InterPro" id="IPR013734">
    <property type="entry name" value="TF_Nrm1/Whi5"/>
</dbReference>
<keyword evidence="8" id="KW-0539">Nucleus</keyword>
<evidence type="ECO:0000256" key="5">
    <source>
        <dbReference type="ARBA" id="ARBA00022491"/>
    </source>
</evidence>
<keyword evidence="5" id="KW-0678">Repressor</keyword>
<keyword evidence="6" id="KW-0805">Transcription regulation</keyword>
<dbReference type="OrthoDB" id="2163387at2759"/>
<comment type="similarity">
    <text evidence="3">Belongs to the WHI5/NRM1 family.</text>
</comment>
<reference evidence="10 11" key="2">
    <citation type="submission" date="2015-05" db="EMBL/GenBank/DDBJ databases">
        <authorList>
            <person name="Morales-Cruz A."/>
            <person name="Amrine K.C."/>
            <person name="Cantu D."/>
        </authorList>
    </citation>
    <scope>NUCLEOTIDE SEQUENCE [LARGE SCALE GENOMIC DNA]</scope>
    <source>
        <strain evidence="10">DA912</strain>
    </source>
</reference>
<keyword evidence="10" id="KW-0418">Kinase</keyword>
<keyword evidence="11" id="KW-1185">Reference proteome</keyword>
<feature type="compositionally biased region" description="Polar residues" evidence="9">
    <location>
        <begin position="165"/>
        <end position="175"/>
    </location>
</feature>
<evidence type="ECO:0000313" key="11">
    <source>
        <dbReference type="Proteomes" id="UP000034680"/>
    </source>
</evidence>
<dbReference type="Proteomes" id="UP000034680">
    <property type="component" value="Unassembled WGS sequence"/>
</dbReference>
<dbReference type="EMBL" id="LCUC01000114">
    <property type="protein sequence ID" value="KKY36572.1"/>
    <property type="molecule type" value="Genomic_DNA"/>
</dbReference>
<evidence type="ECO:0000256" key="3">
    <source>
        <dbReference type="ARBA" id="ARBA00006922"/>
    </source>
</evidence>
<keyword evidence="4" id="KW-0963">Cytoplasm</keyword>
<accession>A0A0G2FQT3</accession>
<comment type="caution">
    <text evidence="10">The sequence shown here is derived from an EMBL/GenBank/DDBJ whole genome shotgun (WGS) entry which is preliminary data.</text>
</comment>
<dbReference type="STRING" id="1214573.A0A0G2FQT3"/>
<evidence type="ECO:0000256" key="8">
    <source>
        <dbReference type="ARBA" id="ARBA00023242"/>
    </source>
</evidence>
<dbReference type="AlphaFoldDB" id="A0A0G2FQT3"/>
<evidence type="ECO:0000256" key="2">
    <source>
        <dbReference type="ARBA" id="ARBA00004496"/>
    </source>
</evidence>
<dbReference type="Pfam" id="PF08528">
    <property type="entry name" value="Whi5"/>
    <property type="match status" value="1"/>
</dbReference>
<keyword evidence="7" id="KW-0804">Transcription</keyword>
<feature type="region of interest" description="Disordered" evidence="9">
    <location>
        <begin position="334"/>
        <end position="365"/>
    </location>
</feature>
<dbReference type="GO" id="GO:0016301">
    <property type="term" value="F:kinase activity"/>
    <property type="evidence" value="ECO:0007669"/>
    <property type="project" value="UniProtKB-KW"/>
</dbReference>
<dbReference type="PANTHER" id="PTHR40468:SF1">
    <property type="entry name" value="TOPOISOMERASE I DAMAGE AFFECTED PROTEIN 11"/>
    <property type="match status" value="1"/>
</dbReference>
<feature type="region of interest" description="Disordered" evidence="9">
    <location>
        <begin position="273"/>
        <end position="311"/>
    </location>
</feature>